<feature type="domain" description="TANC1/2-like winged helix" evidence="7">
    <location>
        <begin position="422"/>
        <end position="574"/>
    </location>
</feature>
<evidence type="ECO:0000256" key="3">
    <source>
        <dbReference type="ARBA" id="ARBA00023043"/>
    </source>
</evidence>
<feature type="repeat" description="ANK" evidence="4">
    <location>
        <begin position="644"/>
        <end position="676"/>
    </location>
</feature>
<dbReference type="InterPro" id="IPR011990">
    <property type="entry name" value="TPR-like_helical_dom_sf"/>
</dbReference>
<dbReference type="PROSITE" id="PS50088">
    <property type="entry name" value="ANK_REPEAT"/>
    <property type="match status" value="5"/>
</dbReference>
<dbReference type="Pfam" id="PF12796">
    <property type="entry name" value="Ank_2"/>
    <property type="match status" value="3"/>
</dbReference>
<evidence type="ECO:0000259" key="7">
    <source>
        <dbReference type="Pfam" id="PF25521"/>
    </source>
</evidence>
<evidence type="ECO:0000256" key="1">
    <source>
        <dbReference type="ARBA" id="ARBA00022553"/>
    </source>
</evidence>
<feature type="region of interest" description="Disordered" evidence="5">
    <location>
        <begin position="1190"/>
        <end position="1209"/>
    </location>
</feature>
<dbReference type="InterPro" id="IPR058056">
    <property type="entry name" value="WH_TANC1/2"/>
</dbReference>
<dbReference type="SMART" id="SM00248">
    <property type="entry name" value="ANK"/>
    <property type="match status" value="9"/>
</dbReference>
<feature type="repeat" description="ANK" evidence="4">
    <location>
        <begin position="787"/>
        <end position="819"/>
    </location>
</feature>
<organism evidence="8 9">
    <name type="scientific">Oikopleura dioica</name>
    <name type="common">Tunicate</name>
    <dbReference type="NCBI Taxonomy" id="34765"/>
    <lineage>
        <taxon>Eukaryota</taxon>
        <taxon>Metazoa</taxon>
        <taxon>Chordata</taxon>
        <taxon>Tunicata</taxon>
        <taxon>Appendicularia</taxon>
        <taxon>Copelata</taxon>
        <taxon>Oikopleuridae</taxon>
        <taxon>Oikopleura</taxon>
    </lineage>
</organism>
<dbReference type="SUPFAM" id="SSF48403">
    <property type="entry name" value="Ankyrin repeat"/>
    <property type="match status" value="1"/>
</dbReference>
<evidence type="ECO:0000313" key="8">
    <source>
        <dbReference type="EMBL" id="CBY25119.1"/>
    </source>
</evidence>
<gene>
    <name evidence="8" type="ORF">GSOID_T00015618001</name>
</gene>
<dbReference type="PANTHER" id="PTHR24123">
    <property type="entry name" value="ANKYRIN REPEAT-CONTAINING"/>
    <property type="match status" value="1"/>
</dbReference>
<dbReference type="InterPro" id="IPR002110">
    <property type="entry name" value="Ankyrin_rpt"/>
</dbReference>
<keyword evidence="2" id="KW-0677">Repeat</keyword>
<dbReference type="FunCoup" id="E4XN64">
    <property type="interactions" value="5"/>
</dbReference>
<accession>E4XN64</accession>
<keyword evidence="3 4" id="KW-0040">ANK repeat</keyword>
<protein>
    <recommendedName>
        <fullName evidence="10">Orc1-like AAA ATPase domain-containing protein</fullName>
    </recommendedName>
</protein>
<name>E4XN64_OIKDI</name>
<sequence>MILFSSNDFDRPHSVSARIPETNLRREHSRLSLAANFHSQKRTDELRETIRPLRFEQPGSVGREEMIGRSWLFEEIAARISSVRTVAIVGDAGFGKTTIIDELVKYSSGRKIHSAGPRSPKQWSAMGMGGYARSAKMSSSMSLHQLSSTPSTQFQSHRNLTSSLGEFDEPSVAKLATQVVAYHFCQSDNSATCLVPEFVRSIAAHLLQSPQLRAYQDYVKKNTQVQEYLSPQNCIKDSHAAFIDGICFPLQQLTGDGLIPRSPLLILIDSLDSAELHRPDFGPTIPIFLSKLVSQLPPQFKLVLTVRTQMRHLVDVMPTSIISIDNIETNANLLNDIVQYCSSRLQKAPFICSEVIVNGSQDRLAAQKLLLQRLVERSRGNFLYMKLVLDLIEARRLTLRSSTFSVLPNDLNELFAMLSNLQFPTNASFERAKPILAICLATLYPLRDTHIYQAIQAGYVDSQIGSAEFRQRISSVGSLLSRRADGRRVFLHPAYREWLCLTDPVANRFTIDPRDGHALLALLLSRQGKPHHFSATIELGHHILKSHIFRGSRSKTGYSSSIQNVLWLMSSNVDISGGLLAPRNLFYPNLRVTKLLLSAGAPVNSRTTALQNAPPLVVSSATGCLPFVKLLLEFNPDKNAANDLGRTATSFAAENGHVVILEQLHLAGADIFQTDNDGFSPVVHAARAARTECIDFLLSRDWTPYSKKITKKEICQQVLVHSAGANNFEVVDFMLNYPSLNCRAEVNICDQITGETALTMASSEGNLEMVEHLIASYSADPNRRNEQGLTPLGVSAKTDQVECVDFLVSSGAQVDVKLTDEKNALIIAATNGSLRCCQRLVDLGVNLEAADREGMTPLSAACFKGHREVAQFLLERGARISHRDIVGRNPMHLAALGGDKNTVSLLLSRNCDQFEYDSSNMRPLERAISSRSGEVALLLLRSGSRPEAATWALAADRVELLFLLLHKTLEDANIKYKVENIAGAWELYKLGLARFSAELLNSGLENTAELKASLLLGASRCARRQGNQLEAEEKASSALNLKPRWFQAFYARARARAEMGKVDESFQDICEAERLEPSNKVIRRYRVRLQQEAERSGILLVPQRHTAMTRNPNFGSQESLGGLSVASGATVREPPVPPPRIKSNPTGYQVQPGPARPRAMPRTNPFYSFVSSEAKKVDLSYLSMGKKRLNANSMQPEQSLQQVPKQTDF</sequence>
<evidence type="ECO:0000313" key="9">
    <source>
        <dbReference type="Proteomes" id="UP000001307"/>
    </source>
</evidence>
<dbReference type="Pfam" id="PF25520">
    <property type="entry name" value="AAA_lid_TANC1"/>
    <property type="match status" value="1"/>
</dbReference>
<dbReference type="PROSITE" id="PS50297">
    <property type="entry name" value="ANK_REP_REGION"/>
    <property type="match status" value="3"/>
</dbReference>
<evidence type="ECO:0000256" key="5">
    <source>
        <dbReference type="SAM" id="MobiDB-lite"/>
    </source>
</evidence>
<keyword evidence="9" id="KW-1185">Reference proteome</keyword>
<dbReference type="InParanoid" id="E4XN64"/>
<keyword evidence="1" id="KW-0597">Phosphoprotein</keyword>
<dbReference type="Pfam" id="PF25521">
    <property type="entry name" value="WHD_TANC1"/>
    <property type="match status" value="1"/>
</dbReference>
<dbReference type="InterPro" id="IPR051165">
    <property type="entry name" value="Multifunctional_ANK_Repeat"/>
</dbReference>
<dbReference type="AlphaFoldDB" id="E4XN64"/>
<feature type="domain" description="TANC1/2-like AAA+ ATPase lid" evidence="6">
    <location>
        <begin position="325"/>
        <end position="418"/>
    </location>
</feature>
<dbReference type="InterPro" id="IPR027417">
    <property type="entry name" value="P-loop_NTPase"/>
</dbReference>
<reference evidence="8 9" key="1">
    <citation type="journal article" date="2010" name="Science">
        <title>Plasticity of animal genome architecture unmasked by rapid evolution of a pelagic tunicate.</title>
        <authorList>
            <person name="Denoeud F."/>
            <person name="Henriet S."/>
            <person name="Mungpakdee S."/>
            <person name="Aury J.M."/>
            <person name="Da Silva C."/>
            <person name="Brinkmann H."/>
            <person name="Mikhaleva J."/>
            <person name="Olsen L.C."/>
            <person name="Jubin C."/>
            <person name="Canestro C."/>
            <person name="Bouquet J.M."/>
            <person name="Danks G."/>
            <person name="Poulain J."/>
            <person name="Campsteijn C."/>
            <person name="Adamski M."/>
            <person name="Cross I."/>
            <person name="Yadetie F."/>
            <person name="Muffato M."/>
            <person name="Louis A."/>
            <person name="Butcher S."/>
            <person name="Tsagkogeorga G."/>
            <person name="Konrad A."/>
            <person name="Singh S."/>
            <person name="Jensen M.F."/>
            <person name="Cong E.H."/>
            <person name="Eikeseth-Otteraa H."/>
            <person name="Noel B."/>
            <person name="Anthouard V."/>
            <person name="Porcel B.M."/>
            <person name="Kachouri-Lafond R."/>
            <person name="Nishino A."/>
            <person name="Ugolini M."/>
            <person name="Chourrout P."/>
            <person name="Nishida H."/>
            <person name="Aasland R."/>
            <person name="Huzurbazar S."/>
            <person name="Westhof E."/>
            <person name="Delsuc F."/>
            <person name="Lehrach H."/>
            <person name="Reinhardt R."/>
            <person name="Weissenbach J."/>
            <person name="Roy S.W."/>
            <person name="Artiguenave F."/>
            <person name="Postlethwait J.H."/>
            <person name="Manak J.R."/>
            <person name="Thompson E.M."/>
            <person name="Jaillon O."/>
            <person name="Du Pasquier L."/>
            <person name="Boudinot P."/>
            <person name="Liberles D.A."/>
            <person name="Volff J.N."/>
            <person name="Philippe H."/>
            <person name="Lenhard B."/>
            <person name="Roest Crollius H."/>
            <person name="Wincker P."/>
            <person name="Chourrout D."/>
        </authorList>
    </citation>
    <scope>NUCLEOTIDE SEQUENCE [LARGE SCALE GENOMIC DNA]</scope>
</reference>
<dbReference type="Gene3D" id="1.25.40.10">
    <property type="entry name" value="Tetratricopeptide repeat domain"/>
    <property type="match status" value="1"/>
</dbReference>
<feature type="repeat" description="ANK" evidence="4">
    <location>
        <begin position="853"/>
        <end position="885"/>
    </location>
</feature>
<evidence type="ECO:0000256" key="4">
    <source>
        <dbReference type="PROSITE-ProRule" id="PRU00023"/>
    </source>
</evidence>
<dbReference type="InterPro" id="IPR058018">
    <property type="entry name" value="AAA_lid_TANC1/2"/>
</dbReference>
<feature type="region of interest" description="Disordered" evidence="5">
    <location>
        <begin position="1135"/>
        <end position="1162"/>
    </location>
</feature>
<dbReference type="InterPro" id="IPR036770">
    <property type="entry name" value="Ankyrin_rpt-contain_sf"/>
</dbReference>
<evidence type="ECO:0008006" key="10">
    <source>
        <dbReference type="Google" id="ProtNLM"/>
    </source>
</evidence>
<evidence type="ECO:0000256" key="2">
    <source>
        <dbReference type="ARBA" id="ARBA00022737"/>
    </source>
</evidence>
<dbReference type="PANTHER" id="PTHR24123:SF142">
    <property type="entry name" value="ANKYRIN"/>
    <property type="match status" value="1"/>
</dbReference>
<dbReference type="Proteomes" id="UP000001307">
    <property type="component" value="Unassembled WGS sequence"/>
</dbReference>
<dbReference type="SUPFAM" id="SSF48452">
    <property type="entry name" value="TPR-like"/>
    <property type="match status" value="1"/>
</dbReference>
<feature type="repeat" description="ANK" evidence="4">
    <location>
        <begin position="753"/>
        <end position="786"/>
    </location>
</feature>
<proteinExistence type="predicted"/>
<dbReference type="OrthoDB" id="5958958at2759"/>
<dbReference type="Gene3D" id="1.25.40.20">
    <property type="entry name" value="Ankyrin repeat-containing domain"/>
    <property type="match status" value="2"/>
</dbReference>
<dbReference type="Pfam" id="PF00023">
    <property type="entry name" value="Ank"/>
    <property type="match status" value="1"/>
</dbReference>
<feature type="repeat" description="ANK" evidence="4">
    <location>
        <begin position="886"/>
        <end position="918"/>
    </location>
</feature>
<dbReference type="EMBL" id="FN653081">
    <property type="protein sequence ID" value="CBY25119.1"/>
    <property type="molecule type" value="Genomic_DNA"/>
</dbReference>
<evidence type="ECO:0000259" key="6">
    <source>
        <dbReference type="Pfam" id="PF25520"/>
    </source>
</evidence>
<dbReference type="SUPFAM" id="SSF52540">
    <property type="entry name" value="P-loop containing nucleoside triphosphate hydrolases"/>
    <property type="match status" value="1"/>
</dbReference>